<proteinExistence type="predicted"/>
<accession>A0A139SMK6</accession>
<evidence type="ECO:0000256" key="1">
    <source>
        <dbReference type="SAM" id="SignalP"/>
    </source>
</evidence>
<organism evidence="3 4">
    <name type="scientific">Cephaloticoccus primus</name>
    <dbReference type="NCBI Taxonomy" id="1548207"/>
    <lineage>
        <taxon>Bacteria</taxon>
        <taxon>Pseudomonadati</taxon>
        <taxon>Verrucomicrobiota</taxon>
        <taxon>Opitutia</taxon>
        <taxon>Opitutales</taxon>
        <taxon>Opitutaceae</taxon>
        <taxon>Cephaloticoccus</taxon>
    </lineage>
</organism>
<comment type="caution">
    <text evidence="3">The sequence shown here is derived from an EMBL/GenBank/DDBJ whole genome shotgun (WGS) entry which is preliminary data.</text>
</comment>
<evidence type="ECO:0000313" key="3">
    <source>
        <dbReference type="EMBL" id="KXU35807.1"/>
    </source>
</evidence>
<sequence length="501" mass="53862">MKLSPLLAALFGVVATAPLSTAMDRVLPEAELPLGRVELPETRTAKFIRPGVTYVHVQRGYHLPGNHWVIASGVLNAEISEETATALRACFESAGLDVREDRFQAPLGGQQYSILSAGEFATKAEAIEVLVQLDCDEELRAGLQARHRASFVSWANGPWNMNVVVIDPAQFHGKLVSARERGVTVTSEIARAHNAPVAINAGFFHGYMRPGVVPNQLPSSSGTSIVRGEWYNEPDDGPVFFVENTEEGVKAWVEQPHLSPPLPTLKWVSSGKTAQLTGINRMPRGGDDLVALRPEIYEYAERVDSGAAAAALAVRLSKVGLLSLITPSTARPLADDDLVLLATGKWRAKLAATVAARERVALDLRVPGRPELSAFRGVPILIKDGEPVWADRRESRTSRTAAGIAADGKIYLITIDGDQYAPPTSPAASAEGGVVSVGAKISEVRDVMRWLGVENAINLDGGGSTVMVIDGEVVSSPYERFATDGNHLIERRILDALLLID</sequence>
<dbReference type="PANTHER" id="PTHR40446">
    <property type="entry name" value="N-ACETYLGLUCOSAMINE-1-PHOSPHODIESTER ALPHA-N-ACETYLGLUCOSAMINIDASE"/>
    <property type="match status" value="1"/>
</dbReference>
<name>A0A139SMK6_9BACT</name>
<evidence type="ECO:0000259" key="2">
    <source>
        <dbReference type="Pfam" id="PF09992"/>
    </source>
</evidence>
<dbReference type="AlphaFoldDB" id="A0A139SMK6"/>
<reference evidence="4" key="1">
    <citation type="submission" date="2016-02" db="EMBL/GenBank/DDBJ databases">
        <authorList>
            <person name="Sanders J.G."/>
            <person name="Lin J.Y."/>
            <person name="Wertz J.T."/>
            <person name="Russell J.A."/>
            <person name="Moreau C.S."/>
            <person name="Powell S."/>
        </authorList>
    </citation>
    <scope>NUCLEOTIDE SEQUENCE [LARGE SCALE GENOMIC DNA]</scope>
    <source>
        <strain evidence="4">CAG34</strain>
    </source>
</reference>
<keyword evidence="4" id="KW-1185">Reference proteome</keyword>
<dbReference type="Proteomes" id="UP000070058">
    <property type="component" value="Unassembled WGS sequence"/>
</dbReference>
<gene>
    <name evidence="3" type="ORF">AXK11_05550</name>
</gene>
<feature type="signal peptide" evidence="1">
    <location>
        <begin position="1"/>
        <end position="22"/>
    </location>
</feature>
<dbReference type="PANTHER" id="PTHR40446:SF2">
    <property type="entry name" value="N-ACETYLGLUCOSAMINE-1-PHOSPHODIESTER ALPHA-N-ACETYLGLUCOSAMINIDASE"/>
    <property type="match status" value="1"/>
</dbReference>
<feature type="chain" id="PRO_5007489558" description="Phosphodiester glycosidase domain-containing protein" evidence="1">
    <location>
        <begin position="23"/>
        <end position="501"/>
    </location>
</feature>
<protein>
    <recommendedName>
        <fullName evidence="2">Phosphodiester glycosidase domain-containing protein</fullName>
    </recommendedName>
</protein>
<dbReference type="Pfam" id="PF09992">
    <property type="entry name" value="NAGPA"/>
    <property type="match status" value="1"/>
</dbReference>
<keyword evidence="1" id="KW-0732">Signal</keyword>
<evidence type="ECO:0000313" key="4">
    <source>
        <dbReference type="Proteomes" id="UP000070058"/>
    </source>
</evidence>
<dbReference type="STRING" id="1548207.AXK11_05550"/>
<dbReference type="InterPro" id="IPR018711">
    <property type="entry name" value="NAGPA"/>
</dbReference>
<feature type="domain" description="Phosphodiester glycosidase" evidence="2">
    <location>
        <begin position="371"/>
        <end position="497"/>
    </location>
</feature>
<dbReference type="EMBL" id="LSZQ01000042">
    <property type="protein sequence ID" value="KXU35807.1"/>
    <property type="molecule type" value="Genomic_DNA"/>
</dbReference>